<dbReference type="InterPro" id="IPR002781">
    <property type="entry name" value="TM_pro_TauE-like"/>
</dbReference>
<dbReference type="RefSeq" id="WP_345629203.1">
    <property type="nucleotide sequence ID" value="NZ_BAABJQ010000006.1"/>
</dbReference>
<dbReference type="InterPro" id="IPR052017">
    <property type="entry name" value="TSUP"/>
</dbReference>
<accession>A0ABP9RRG5</accession>
<evidence type="ECO:0000313" key="9">
    <source>
        <dbReference type="EMBL" id="GAA5184373.1"/>
    </source>
</evidence>
<organism evidence="9 10">
    <name type="scientific">Rugosimonospora acidiphila</name>
    <dbReference type="NCBI Taxonomy" id="556531"/>
    <lineage>
        <taxon>Bacteria</taxon>
        <taxon>Bacillati</taxon>
        <taxon>Actinomycetota</taxon>
        <taxon>Actinomycetes</taxon>
        <taxon>Micromonosporales</taxon>
        <taxon>Micromonosporaceae</taxon>
        <taxon>Rugosimonospora</taxon>
    </lineage>
</organism>
<feature type="transmembrane region" description="Helical" evidence="8">
    <location>
        <begin position="138"/>
        <end position="170"/>
    </location>
</feature>
<dbReference type="PANTHER" id="PTHR30269:SF0">
    <property type="entry name" value="MEMBRANE TRANSPORTER PROTEIN YFCA-RELATED"/>
    <property type="match status" value="1"/>
</dbReference>
<evidence type="ECO:0000256" key="1">
    <source>
        <dbReference type="ARBA" id="ARBA00004651"/>
    </source>
</evidence>
<dbReference type="Proteomes" id="UP001501570">
    <property type="component" value="Unassembled WGS sequence"/>
</dbReference>
<dbReference type="Pfam" id="PF01925">
    <property type="entry name" value="TauE"/>
    <property type="match status" value="1"/>
</dbReference>
<dbReference type="PANTHER" id="PTHR30269">
    <property type="entry name" value="TRANSMEMBRANE PROTEIN YFCA"/>
    <property type="match status" value="1"/>
</dbReference>
<keyword evidence="5 8" id="KW-0812">Transmembrane</keyword>
<dbReference type="EMBL" id="BAABJQ010000006">
    <property type="protein sequence ID" value="GAA5184373.1"/>
    <property type="molecule type" value="Genomic_DNA"/>
</dbReference>
<comment type="subcellular location">
    <subcellularLocation>
        <location evidence="1 8">Cell membrane</location>
        <topology evidence="1 8">Multi-pass membrane protein</topology>
    </subcellularLocation>
</comment>
<evidence type="ECO:0000313" key="10">
    <source>
        <dbReference type="Proteomes" id="UP001501570"/>
    </source>
</evidence>
<keyword evidence="3" id="KW-0813">Transport</keyword>
<keyword evidence="10" id="KW-1185">Reference proteome</keyword>
<feature type="transmembrane region" description="Helical" evidence="8">
    <location>
        <begin position="206"/>
        <end position="225"/>
    </location>
</feature>
<keyword evidence="4 8" id="KW-1003">Cell membrane</keyword>
<evidence type="ECO:0000256" key="5">
    <source>
        <dbReference type="ARBA" id="ARBA00022692"/>
    </source>
</evidence>
<proteinExistence type="inferred from homology"/>
<feature type="transmembrane region" description="Helical" evidence="8">
    <location>
        <begin position="98"/>
        <end position="117"/>
    </location>
</feature>
<comment type="caution">
    <text evidence="9">The sequence shown here is derived from an EMBL/GenBank/DDBJ whole genome shotgun (WGS) entry which is preliminary data.</text>
</comment>
<feature type="transmembrane region" description="Helical" evidence="8">
    <location>
        <begin position="231"/>
        <end position="250"/>
    </location>
</feature>
<evidence type="ECO:0000256" key="7">
    <source>
        <dbReference type="ARBA" id="ARBA00023136"/>
    </source>
</evidence>
<keyword evidence="7 8" id="KW-0472">Membrane</keyword>
<name>A0ABP9RRG5_9ACTN</name>
<evidence type="ECO:0000256" key="8">
    <source>
        <dbReference type="RuleBase" id="RU363041"/>
    </source>
</evidence>
<gene>
    <name evidence="9" type="ORF">GCM10023322_25720</name>
</gene>
<evidence type="ECO:0000256" key="6">
    <source>
        <dbReference type="ARBA" id="ARBA00022989"/>
    </source>
</evidence>
<keyword evidence="6 8" id="KW-1133">Transmembrane helix</keyword>
<protein>
    <recommendedName>
        <fullName evidence="8">Probable membrane transporter protein</fullName>
    </recommendedName>
</protein>
<comment type="similarity">
    <text evidence="2 8">Belongs to the 4-toluene sulfonate uptake permease (TSUP) (TC 2.A.102) family.</text>
</comment>
<evidence type="ECO:0000256" key="2">
    <source>
        <dbReference type="ARBA" id="ARBA00009142"/>
    </source>
</evidence>
<evidence type="ECO:0000256" key="3">
    <source>
        <dbReference type="ARBA" id="ARBA00022448"/>
    </source>
</evidence>
<feature type="transmembrane region" description="Helical" evidence="8">
    <location>
        <begin position="182"/>
        <end position="199"/>
    </location>
</feature>
<reference evidence="10" key="1">
    <citation type="journal article" date="2019" name="Int. J. Syst. Evol. Microbiol.">
        <title>The Global Catalogue of Microorganisms (GCM) 10K type strain sequencing project: providing services to taxonomists for standard genome sequencing and annotation.</title>
        <authorList>
            <consortium name="The Broad Institute Genomics Platform"/>
            <consortium name="The Broad Institute Genome Sequencing Center for Infectious Disease"/>
            <person name="Wu L."/>
            <person name="Ma J."/>
        </authorList>
    </citation>
    <scope>NUCLEOTIDE SEQUENCE [LARGE SCALE GENOMIC DNA]</scope>
    <source>
        <strain evidence="10">JCM 18304</strain>
    </source>
</reference>
<evidence type="ECO:0000256" key="4">
    <source>
        <dbReference type="ARBA" id="ARBA00022475"/>
    </source>
</evidence>
<sequence length="254" mass="25724">MSPSHIALLLVAGLAAGTVNAIAGGGSLITFPALLAIGLPAKPANFTNSVSVCPGYLASVYGNRAELAGRRSELLRLVPTTALGTLTGSLLLRATPAGAFQVIVPFLVIGAALVLAFQQRLRAVVGQPAQLSRRRRMAGMHTVVGVGAVYGGYFGAALGVMLVAGLGLVLDEALTRINALKNAASAVVGLVTVLVFTLVGRVDWAAVAALAPATLVGGYLGARLARLLPAAALRVTIVAFGLIVGGYLLITALR</sequence>